<dbReference type="InterPro" id="IPR013783">
    <property type="entry name" value="Ig-like_fold"/>
</dbReference>
<dbReference type="EMBL" id="AKGD01000002">
    <property type="protein sequence ID" value="EIT69746.1"/>
    <property type="molecule type" value="Genomic_DNA"/>
</dbReference>
<dbReference type="InterPro" id="IPR008928">
    <property type="entry name" value="6-hairpin_glycosidase_sf"/>
</dbReference>
<dbReference type="RefSeq" id="WP_007186267.1">
    <property type="nucleotide sequence ID" value="NZ_AKGD01000002.1"/>
</dbReference>
<comment type="catalytic activity">
    <reaction evidence="1">
        <text>Hydrolysis of terminal non-reducing alpha-L-rhamnose residues in alpha-L-rhamnosides.</text>
        <dbReference type="EC" id="3.2.1.40"/>
    </reaction>
</comment>
<dbReference type="InterPro" id="IPR016007">
    <property type="entry name" value="Alpha_rhamnosid"/>
</dbReference>
<evidence type="ECO:0000256" key="1">
    <source>
        <dbReference type="ARBA" id="ARBA00001445"/>
    </source>
</evidence>
<evidence type="ECO:0000259" key="5">
    <source>
        <dbReference type="Pfam" id="PF08531"/>
    </source>
</evidence>
<dbReference type="PANTHER" id="PTHR33307">
    <property type="entry name" value="ALPHA-RHAMNOSIDASE (EUROFUNG)"/>
    <property type="match status" value="1"/>
</dbReference>
<dbReference type="PROSITE" id="PS51257">
    <property type="entry name" value="PROKAR_LIPOPROTEIN"/>
    <property type="match status" value="1"/>
</dbReference>
<organism evidence="8 9">
    <name type="scientific">Hydrocarboniphaga effusa AP103</name>
    <dbReference type="NCBI Taxonomy" id="1172194"/>
    <lineage>
        <taxon>Bacteria</taxon>
        <taxon>Pseudomonadati</taxon>
        <taxon>Pseudomonadota</taxon>
        <taxon>Gammaproteobacteria</taxon>
        <taxon>Nevskiales</taxon>
        <taxon>Nevskiaceae</taxon>
        <taxon>Hydrocarboniphaga</taxon>
    </lineage>
</organism>
<dbReference type="AlphaFoldDB" id="I8I1T9"/>
<sequence length="1119" mass="122094">MTDRRIPWLAIGLVMTIGSLLLGCAVGSTRQQNPAEAVSATAPYALSTEYAANPLGLDSPQPRLAWKLPTNLGGGQQTAYRIRVAASAAQFDSAPLWDSGKQLSANGVQVAYSGPPLESRRRYFWQAQVWDANDRVSHWSEPAYWEMGLLQSSDWSARWIAGRQTLDHEWSDARIAVDFTLTGKSLGLLFRARPVGKTYGDAYLWNIGVDNGRPVLMTQQRRYSGGSAAKVDVVNLRTVPVADAPADWASRRHQLIIEARGNRIVTTLDGAVLDTYNNARSDGGTIGFVSSEPNAAIVHAVKVEAEQGFATDFADGVNPFSGGSLVADGLQIAAGVPDKDLVLPIAAPAPLLRRVFDAPGKPVSARLYVAAGGLPKLQLNGTQVGEALQDGYTDYGKRVLYRSFDVTALIRSGANVIGAELGRGWYSVTEPNEWYWHMVPWRAAPTLRAQLELNYADGRRIVVASDESWRSIDGPTRHDSVYAGERYDARLAPEHWLEAGFDDKSWAPAALVSGPRGRLVAATQEPIAAVATLRPIAMRELRPGVFVYDFGRIFAGRLNLKVSGPRGHTVRMIQTERVGADGGVEIASGLVDAQLQTDQYTLAGRGIEHWSPAFSYKGFRYVQVEGWPGKPTLEALSGEIVHSSVASNGRFESSNDLLNKIQAAARNTVLNNMHGNQTDTPTYEKNGWTGDAQASALASALNFDTARVWSKWLADFRDAQSDKGEMPVIVPATPFYGYEKTPGWGMVWGAIPSWDAATFVLPWDLYQLRGDRRILEDMAATQKKLLDYTANYFSSALAYKNAGNFLLGEYAYPMPQGGIIAALRSQPVGPIDATAAAYYFHMLDLYARSAALLGRADEQAQYSALAARVREAYNQRYWDVQAQIYRMPAIAGTPAKYAQTPNILAVAFGLVPDGQAVAVMQHLNDDVVAQGYQLATTGVYAGRYVMTLLSDYDHADTAYRVATRTTFPGWGYWIDNGLSTMAEGWELSSRSYDHHYWASISSWFYQSLAGIRPGSPGYAQIVIRPRLPDGLDRVSASLETPYGTVSSQWQRSAEAYSLEVEVPVGAVAEIWVATAGAQPKTTPAGAEFLRMDGTEAVYRAAGGRYRFGSSLSLSPRGRP</sequence>
<evidence type="ECO:0000256" key="2">
    <source>
        <dbReference type="ARBA" id="ARBA00012652"/>
    </source>
</evidence>
<feature type="domain" description="Alpha-L-rhamnosidase six-hairpin glycosidase" evidence="6">
    <location>
        <begin position="648"/>
        <end position="1007"/>
    </location>
</feature>
<dbReference type="Pfam" id="PF25788">
    <property type="entry name" value="Ig_Rha78A_N"/>
    <property type="match status" value="1"/>
</dbReference>
<gene>
    <name evidence="8" type="ORF">WQQ_33280</name>
</gene>
<dbReference type="InterPro" id="IPR012341">
    <property type="entry name" value="6hp_glycosidase-like_sf"/>
</dbReference>
<dbReference type="Pfam" id="PF17390">
    <property type="entry name" value="Bac_rhamnosid_C"/>
    <property type="match status" value="1"/>
</dbReference>
<feature type="domain" description="Alpha-L-rhamnosidase concanavalin-like" evidence="4">
    <location>
        <begin position="540"/>
        <end position="642"/>
    </location>
</feature>
<protein>
    <recommendedName>
        <fullName evidence="2">alpha-L-rhamnosidase</fullName>
        <ecNumber evidence="2">3.2.1.40</ecNumber>
    </recommendedName>
</protein>
<accession>I8I1T9</accession>
<evidence type="ECO:0000313" key="8">
    <source>
        <dbReference type="EMBL" id="EIT69746.1"/>
    </source>
</evidence>
<evidence type="ECO:0000259" key="6">
    <source>
        <dbReference type="Pfam" id="PF17389"/>
    </source>
</evidence>
<dbReference type="EC" id="3.2.1.40" evidence="2"/>
<dbReference type="Gene3D" id="2.60.120.260">
    <property type="entry name" value="Galactose-binding domain-like"/>
    <property type="match status" value="2"/>
</dbReference>
<dbReference type="PATRIC" id="fig|1172194.4.peg.3227"/>
<dbReference type="PIRSF" id="PIRSF010631">
    <property type="entry name" value="A-rhamnsds"/>
    <property type="match status" value="1"/>
</dbReference>
<proteinExistence type="predicted"/>
<reference evidence="8 9" key="1">
    <citation type="journal article" date="2012" name="J. Bacteriol.">
        <title>Genome Sequence of n-Alkane-Degrading Hydrocarboniphaga effusa Strain AP103T (ATCC BAA-332T).</title>
        <authorList>
            <person name="Chang H.K."/>
            <person name="Zylstra G.J."/>
            <person name="Chae J.C."/>
        </authorList>
    </citation>
    <scope>NUCLEOTIDE SEQUENCE [LARGE SCALE GENOMIC DNA]</scope>
    <source>
        <strain evidence="8 9">AP103</strain>
    </source>
</reference>
<dbReference type="STRING" id="1172194.WQQ_33280"/>
<dbReference type="InterPro" id="IPR035398">
    <property type="entry name" value="Bac_rhamnosid_C"/>
</dbReference>
<dbReference type="Gene3D" id="2.60.420.10">
    <property type="entry name" value="Maltose phosphorylase, domain 3"/>
    <property type="match status" value="1"/>
</dbReference>
<comment type="caution">
    <text evidence="8">The sequence shown here is derived from an EMBL/GenBank/DDBJ whole genome shotgun (WGS) entry which is preliminary data.</text>
</comment>
<keyword evidence="9" id="KW-1185">Reference proteome</keyword>
<dbReference type="InterPro" id="IPR008902">
    <property type="entry name" value="Rhamnosid_concanavalin"/>
</dbReference>
<dbReference type="Gene3D" id="2.60.120.560">
    <property type="entry name" value="Exo-inulinase, domain 1"/>
    <property type="match status" value="1"/>
</dbReference>
<keyword evidence="3" id="KW-0378">Hydrolase</keyword>
<name>I8I1T9_9GAMM</name>
<dbReference type="Pfam" id="PF05592">
    <property type="entry name" value="Bac_rhamnosid"/>
    <property type="match status" value="1"/>
</dbReference>
<dbReference type="InterPro" id="IPR013737">
    <property type="entry name" value="Bac_rhamnosid_N"/>
</dbReference>
<dbReference type="Pfam" id="PF17389">
    <property type="entry name" value="Bac_rhamnosid6H"/>
    <property type="match status" value="1"/>
</dbReference>
<dbReference type="OrthoDB" id="9761045at2"/>
<feature type="domain" description="Alpha-L-rhamnosidase C-terminal" evidence="7">
    <location>
        <begin position="1010"/>
        <end position="1078"/>
    </location>
</feature>
<evidence type="ECO:0000259" key="4">
    <source>
        <dbReference type="Pfam" id="PF05592"/>
    </source>
</evidence>
<dbReference type="SUPFAM" id="SSF48208">
    <property type="entry name" value="Six-hairpin glycosidases"/>
    <property type="match status" value="1"/>
</dbReference>
<dbReference type="GO" id="GO:0030596">
    <property type="term" value="F:alpha-L-rhamnosidase activity"/>
    <property type="evidence" value="ECO:0007669"/>
    <property type="project" value="UniProtKB-EC"/>
</dbReference>
<dbReference type="PANTHER" id="PTHR33307:SF6">
    <property type="entry name" value="ALPHA-RHAMNOSIDASE (EUROFUNG)-RELATED"/>
    <property type="match status" value="1"/>
</dbReference>
<evidence type="ECO:0000256" key="3">
    <source>
        <dbReference type="ARBA" id="ARBA00022801"/>
    </source>
</evidence>
<dbReference type="Gene3D" id="2.60.40.10">
    <property type="entry name" value="Immunoglobulins"/>
    <property type="match status" value="1"/>
</dbReference>
<dbReference type="Proteomes" id="UP000003704">
    <property type="component" value="Unassembled WGS sequence"/>
</dbReference>
<dbReference type="Gene3D" id="1.50.10.10">
    <property type="match status" value="1"/>
</dbReference>
<evidence type="ECO:0000313" key="9">
    <source>
        <dbReference type="Proteomes" id="UP000003704"/>
    </source>
</evidence>
<dbReference type="InterPro" id="IPR035396">
    <property type="entry name" value="Bac_rhamnosid6H"/>
</dbReference>
<dbReference type="Pfam" id="PF08531">
    <property type="entry name" value="Bac_rhamnosid_N"/>
    <property type="match status" value="1"/>
</dbReference>
<evidence type="ECO:0000259" key="7">
    <source>
        <dbReference type="Pfam" id="PF17390"/>
    </source>
</evidence>
<feature type="domain" description="Bacterial alpha-L-rhamnosidase N-terminal" evidence="5">
    <location>
        <begin position="361"/>
        <end position="529"/>
    </location>
</feature>
<dbReference type="GO" id="GO:0005975">
    <property type="term" value="P:carbohydrate metabolic process"/>
    <property type="evidence" value="ECO:0007669"/>
    <property type="project" value="InterPro"/>
</dbReference>